<evidence type="ECO:0000256" key="1">
    <source>
        <dbReference type="ARBA" id="ARBA00004496"/>
    </source>
</evidence>
<dbReference type="AlphaFoldDB" id="D5GYM4"/>
<reference evidence="9 10" key="1">
    <citation type="journal article" date="2010" name="J. Bacteriol.">
        <title>Genome sequence of Lactobacillus crispatus ST1.</title>
        <authorList>
            <person name="Ojala T."/>
            <person name="Kuparinen V."/>
            <person name="Koskinen J.P."/>
            <person name="Alatalo E."/>
            <person name="Holm L."/>
            <person name="Auvinen P."/>
            <person name="Edelman S."/>
            <person name="Westerlund-Wikstrom B."/>
            <person name="Korhonen T.K."/>
            <person name="Paulin L."/>
            <person name="Kankainen M."/>
        </authorList>
    </citation>
    <scope>NUCLEOTIDE SEQUENCE [LARGE SCALE GENOMIC DNA]</scope>
    <source>
        <strain evidence="9 10">ST1</strain>
    </source>
</reference>
<dbReference type="RefSeq" id="WP_013086615.1">
    <property type="nucleotide sequence ID" value="NC_014106.1"/>
</dbReference>
<evidence type="ECO:0000313" key="9">
    <source>
        <dbReference type="EMBL" id="CBL50883.1"/>
    </source>
</evidence>
<accession>D5GYM4</accession>
<evidence type="ECO:0000256" key="4">
    <source>
        <dbReference type="ARBA" id="ARBA00022597"/>
    </source>
</evidence>
<dbReference type="HOGENOM" id="CLU_123235_1_2_9"/>
<dbReference type="Gene3D" id="3.40.50.510">
    <property type="entry name" value="Phosphotransferase system, mannose-type IIA component"/>
    <property type="match status" value="1"/>
</dbReference>
<sequence>MKDLILVSHGNLSKELKKSVEMIMSPQNKIHTLSLKEGESPDEFGSEFKELTSNLDDYVVFADLLGGTPCNVVTNIILSNNLNIDIFTGMNMPMIVGYINSAITDQSPQPVQSGKDGITYVNEIVK</sequence>
<keyword evidence="7" id="KW-0418">Kinase</keyword>
<evidence type="ECO:0000256" key="2">
    <source>
        <dbReference type="ARBA" id="ARBA00022448"/>
    </source>
</evidence>
<dbReference type="InterPro" id="IPR051471">
    <property type="entry name" value="Bacterial_PTS_sugar_comp"/>
</dbReference>
<feature type="domain" description="PTS EIIA type-4" evidence="8">
    <location>
        <begin position="1"/>
        <end position="118"/>
    </location>
</feature>
<dbReference type="PANTHER" id="PTHR33799">
    <property type="entry name" value="PTS PERMEASE-RELATED-RELATED"/>
    <property type="match status" value="1"/>
</dbReference>
<dbReference type="KEGG" id="lcr:LCRIS_01436"/>
<dbReference type="InterPro" id="IPR033887">
    <property type="entry name" value="PTS_IIA_man"/>
</dbReference>
<keyword evidence="5" id="KW-0808">Transferase</keyword>
<comment type="subcellular location">
    <subcellularLocation>
        <location evidence="1">Cytoplasm</location>
    </subcellularLocation>
</comment>
<keyword evidence="6" id="KW-0598">Phosphotransferase system</keyword>
<dbReference type="GO" id="GO:0005737">
    <property type="term" value="C:cytoplasm"/>
    <property type="evidence" value="ECO:0007669"/>
    <property type="project" value="UniProtKB-SubCell"/>
</dbReference>
<proteinExistence type="predicted"/>
<evidence type="ECO:0000256" key="7">
    <source>
        <dbReference type="ARBA" id="ARBA00022777"/>
    </source>
</evidence>
<dbReference type="GO" id="GO:0009401">
    <property type="term" value="P:phosphoenolpyruvate-dependent sugar phosphotransferase system"/>
    <property type="evidence" value="ECO:0007669"/>
    <property type="project" value="UniProtKB-KW"/>
</dbReference>
<protein>
    <submittedName>
        <fullName evidence="9">PTS system, mannose/fructose-specific IIA component</fullName>
    </submittedName>
</protein>
<evidence type="ECO:0000256" key="5">
    <source>
        <dbReference type="ARBA" id="ARBA00022679"/>
    </source>
</evidence>
<dbReference type="EMBL" id="FN692037">
    <property type="protein sequence ID" value="CBL50883.1"/>
    <property type="molecule type" value="Genomic_DNA"/>
</dbReference>
<evidence type="ECO:0000313" key="10">
    <source>
        <dbReference type="Proteomes" id="UP000002371"/>
    </source>
</evidence>
<dbReference type="Pfam" id="PF03610">
    <property type="entry name" value="EIIA-man"/>
    <property type="match status" value="1"/>
</dbReference>
<reference key="2">
    <citation type="submission" date="2010-03" db="EMBL/GenBank/DDBJ databases">
        <title>Genome Sequence of Lactobacillus crispatus ST1.</title>
        <authorList>
            <person name="Ojala T."/>
            <person name="Kuparinen V."/>
            <person name="Koskinen J.P."/>
            <person name="Alatalo E."/>
            <person name="Holm L."/>
            <person name="Auvinen P."/>
            <person name="Edelman S."/>
            <person name="Westerlund-Wikstroem B."/>
            <person name="Korhonen T.K."/>
            <person name="Paulin L."/>
            <person name="Kankainen M."/>
        </authorList>
    </citation>
    <scope>NUCLEOTIDE SEQUENCE</scope>
    <source>
        <strain>ST1</strain>
    </source>
</reference>
<dbReference type="eggNOG" id="COG2893">
    <property type="taxonomic scope" value="Bacteria"/>
</dbReference>
<dbReference type="CDD" id="cd00006">
    <property type="entry name" value="PTS_IIA_man"/>
    <property type="match status" value="1"/>
</dbReference>
<keyword evidence="2" id="KW-0813">Transport</keyword>
<evidence type="ECO:0000256" key="3">
    <source>
        <dbReference type="ARBA" id="ARBA00022490"/>
    </source>
</evidence>
<evidence type="ECO:0000259" key="8">
    <source>
        <dbReference type="PROSITE" id="PS51096"/>
    </source>
</evidence>
<dbReference type="PATRIC" id="fig|748671.3.peg.1410"/>
<dbReference type="InterPro" id="IPR036662">
    <property type="entry name" value="PTS_EIIA_man-typ_sf"/>
</dbReference>
<dbReference type="Proteomes" id="UP000002371">
    <property type="component" value="Chromosome"/>
</dbReference>
<organism evidence="9 10">
    <name type="scientific">Lactobacillus crispatus (strain ST1)</name>
    <dbReference type="NCBI Taxonomy" id="748671"/>
    <lineage>
        <taxon>Bacteria</taxon>
        <taxon>Bacillati</taxon>
        <taxon>Bacillota</taxon>
        <taxon>Bacilli</taxon>
        <taxon>Lactobacillales</taxon>
        <taxon>Lactobacillaceae</taxon>
        <taxon>Lactobacillus</taxon>
    </lineage>
</organism>
<dbReference type="PROSITE" id="PS51096">
    <property type="entry name" value="PTS_EIIA_TYPE_4"/>
    <property type="match status" value="1"/>
</dbReference>
<name>D5GYM4_LACCS</name>
<keyword evidence="3" id="KW-0963">Cytoplasm</keyword>
<dbReference type="InterPro" id="IPR004701">
    <property type="entry name" value="PTS_EIIA_man-typ"/>
</dbReference>
<dbReference type="GO" id="GO:0016301">
    <property type="term" value="F:kinase activity"/>
    <property type="evidence" value="ECO:0007669"/>
    <property type="project" value="UniProtKB-KW"/>
</dbReference>
<gene>
    <name evidence="9" type="primary">manX1</name>
    <name evidence="9" type="ordered locus">LCRIS_01436</name>
</gene>
<dbReference type="SUPFAM" id="SSF53062">
    <property type="entry name" value="PTS system fructose IIA component-like"/>
    <property type="match status" value="1"/>
</dbReference>
<dbReference type="GO" id="GO:0016020">
    <property type="term" value="C:membrane"/>
    <property type="evidence" value="ECO:0007669"/>
    <property type="project" value="InterPro"/>
</dbReference>
<dbReference type="PANTHER" id="PTHR33799:SF1">
    <property type="entry name" value="PTS SYSTEM MANNOSE-SPECIFIC EIIAB COMPONENT-RELATED"/>
    <property type="match status" value="1"/>
</dbReference>
<keyword evidence="4" id="KW-0762">Sugar transport</keyword>
<evidence type="ECO:0000256" key="6">
    <source>
        <dbReference type="ARBA" id="ARBA00022683"/>
    </source>
</evidence>